<keyword evidence="2" id="KW-1185">Reference proteome</keyword>
<reference evidence="1 2" key="2">
    <citation type="journal article" date="2022" name="Mol. Ecol. Resour.">
        <title>The genomes of chicory, endive, great burdock and yacon provide insights into Asteraceae paleo-polyploidization history and plant inulin production.</title>
        <authorList>
            <person name="Fan W."/>
            <person name="Wang S."/>
            <person name="Wang H."/>
            <person name="Wang A."/>
            <person name="Jiang F."/>
            <person name="Liu H."/>
            <person name="Zhao H."/>
            <person name="Xu D."/>
            <person name="Zhang Y."/>
        </authorList>
    </citation>
    <scope>NUCLEOTIDE SEQUENCE [LARGE SCALE GENOMIC DNA]</scope>
    <source>
        <strain evidence="2">cv. Yunnan</strain>
        <tissue evidence="1">Leaves</tissue>
    </source>
</reference>
<protein>
    <submittedName>
        <fullName evidence="1">Uncharacterized protein</fullName>
    </submittedName>
</protein>
<reference evidence="2" key="1">
    <citation type="journal article" date="2022" name="Mol. Ecol. Resour.">
        <title>The genomes of chicory, endive, great burdock and yacon provide insights into Asteraceae palaeo-polyploidization history and plant inulin production.</title>
        <authorList>
            <person name="Fan W."/>
            <person name="Wang S."/>
            <person name="Wang H."/>
            <person name="Wang A."/>
            <person name="Jiang F."/>
            <person name="Liu H."/>
            <person name="Zhao H."/>
            <person name="Xu D."/>
            <person name="Zhang Y."/>
        </authorList>
    </citation>
    <scope>NUCLEOTIDE SEQUENCE [LARGE SCALE GENOMIC DNA]</scope>
    <source>
        <strain evidence="2">cv. Yunnan</strain>
    </source>
</reference>
<proteinExistence type="predicted"/>
<dbReference type="Proteomes" id="UP001056120">
    <property type="component" value="Linkage Group LG04"/>
</dbReference>
<accession>A0ACB9JCY6</accession>
<evidence type="ECO:0000313" key="2">
    <source>
        <dbReference type="Proteomes" id="UP001056120"/>
    </source>
</evidence>
<name>A0ACB9JCY6_9ASTR</name>
<dbReference type="EMBL" id="CM042021">
    <property type="protein sequence ID" value="KAI3817586.1"/>
    <property type="molecule type" value="Genomic_DNA"/>
</dbReference>
<sequence length="168" mass="18343">MARQTTMLIEILATLQSQSVKVPIAYSRRDSIDDSHMGCSVVLSVNDSFHQISSIDDSILPNVGISAAVHGVVLNSTPENPIESFGSANTDFPTSFLAVPKAPVAVLVASASKENNIGFVPNPNMLIKSSFHRNIKGDEHTMVLQFQIRDTRLSWKGRTTNRMLHLLA</sequence>
<organism evidence="1 2">
    <name type="scientific">Smallanthus sonchifolius</name>
    <dbReference type="NCBI Taxonomy" id="185202"/>
    <lineage>
        <taxon>Eukaryota</taxon>
        <taxon>Viridiplantae</taxon>
        <taxon>Streptophyta</taxon>
        <taxon>Embryophyta</taxon>
        <taxon>Tracheophyta</taxon>
        <taxon>Spermatophyta</taxon>
        <taxon>Magnoliopsida</taxon>
        <taxon>eudicotyledons</taxon>
        <taxon>Gunneridae</taxon>
        <taxon>Pentapetalae</taxon>
        <taxon>asterids</taxon>
        <taxon>campanulids</taxon>
        <taxon>Asterales</taxon>
        <taxon>Asteraceae</taxon>
        <taxon>Asteroideae</taxon>
        <taxon>Heliantheae alliance</taxon>
        <taxon>Millerieae</taxon>
        <taxon>Smallanthus</taxon>
    </lineage>
</organism>
<gene>
    <name evidence="1" type="ORF">L1987_11381</name>
</gene>
<comment type="caution">
    <text evidence="1">The sequence shown here is derived from an EMBL/GenBank/DDBJ whole genome shotgun (WGS) entry which is preliminary data.</text>
</comment>
<evidence type="ECO:0000313" key="1">
    <source>
        <dbReference type="EMBL" id="KAI3817586.1"/>
    </source>
</evidence>